<dbReference type="InterPro" id="IPR032134">
    <property type="entry name" value="DUF4816"/>
</dbReference>
<dbReference type="GO" id="GO:0005506">
    <property type="term" value="F:iron ion binding"/>
    <property type="evidence" value="ECO:0007669"/>
    <property type="project" value="InterPro"/>
</dbReference>
<dbReference type="InterPro" id="IPR017972">
    <property type="entry name" value="Cyt_P450_CS"/>
</dbReference>
<keyword evidence="4 8" id="KW-0479">Metal-binding</keyword>
<dbReference type="AlphaFoldDB" id="A0A836K250"/>
<protein>
    <submittedName>
        <fullName evidence="11">C15A1 epoxidase</fullName>
    </submittedName>
</protein>
<dbReference type="FunFam" id="1.10.630.10:FF:000036">
    <property type="entry name" value="CYtochrome P450 family"/>
    <property type="match status" value="1"/>
</dbReference>
<feature type="region of interest" description="Disordered" evidence="9">
    <location>
        <begin position="415"/>
        <end position="441"/>
    </location>
</feature>
<evidence type="ECO:0000313" key="11">
    <source>
        <dbReference type="EMBL" id="KAG5335459.1"/>
    </source>
</evidence>
<dbReference type="PRINTS" id="PR00385">
    <property type="entry name" value="P450"/>
</dbReference>
<feature type="region of interest" description="Disordered" evidence="9">
    <location>
        <begin position="59"/>
        <end position="89"/>
    </location>
</feature>
<dbReference type="GO" id="GO:0008395">
    <property type="term" value="F:steroid hydroxylase activity"/>
    <property type="evidence" value="ECO:0007669"/>
    <property type="project" value="TreeGrafter"/>
</dbReference>
<dbReference type="SUPFAM" id="SSF48264">
    <property type="entry name" value="Cytochrome P450"/>
    <property type="match status" value="1"/>
</dbReference>
<feature type="binding site" description="axial binding residue" evidence="8">
    <location>
        <position position="925"/>
    </location>
    <ligand>
        <name>heme</name>
        <dbReference type="ChEBI" id="CHEBI:30413"/>
    </ligand>
    <ligandPart>
        <name>Fe</name>
        <dbReference type="ChEBI" id="CHEBI:18248"/>
    </ligandPart>
</feature>
<comment type="caution">
    <text evidence="11">The sequence shown here is derived from an EMBL/GenBank/DDBJ whole genome shotgun (WGS) entry which is preliminary data.</text>
</comment>
<dbReference type="PANTHER" id="PTHR24300:SF376">
    <property type="entry name" value="CYTOCHROME P450 15A1"/>
    <property type="match status" value="1"/>
</dbReference>
<dbReference type="InterPro" id="IPR001128">
    <property type="entry name" value="Cyt_P450"/>
</dbReference>
<feature type="transmembrane region" description="Helical" evidence="10">
    <location>
        <begin position="486"/>
        <end position="504"/>
    </location>
</feature>
<evidence type="ECO:0000256" key="5">
    <source>
        <dbReference type="ARBA" id="ARBA00023002"/>
    </source>
</evidence>
<dbReference type="Pfam" id="PF00067">
    <property type="entry name" value="p450"/>
    <property type="match status" value="1"/>
</dbReference>
<dbReference type="GO" id="GO:0006805">
    <property type="term" value="P:xenobiotic metabolic process"/>
    <property type="evidence" value="ECO:0007669"/>
    <property type="project" value="TreeGrafter"/>
</dbReference>
<evidence type="ECO:0000256" key="3">
    <source>
        <dbReference type="ARBA" id="ARBA00022617"/>
    </source>
</evidence>
<evidence type="ECO:0000313" key="12">
    <source>
        <dbReference type="Proteomes" id="UP000669903"/>
    </source>
</evidence>
<dbReference type="GO" id="GO:0016712">
    <property type="term" value="F:oxidoreductase activity, acting on paired donors, with incorporation or reduction of molecular oxygen, reduced flavin or flavoprotein as one donor, and incorporation of one atom of oxygen"/>
    <property type="evidence" value="ECO:0007669"/>
    <property type="project" value="TreeGrafter"/>
</dbReference>
<keyword evidence="10" id="KW-1133">Transmembrane helix</keyword>
<feature type="compositionally biased region" description="Basic and acidic residues" evidence="9">
    <location>
        <begin position="79"/>
        <end position="89"/>
    </location>
</feature>
<dbReference type="InterPro" id="IPR002401">
    <property type="entry name" value="Cyt_P450_E_grp-I"/>
</dbReference>
<keyword evidence="5" id="KW-0560">Oxidoreductase</keyword>
<comment type="cofactor">
    <cofactor evidence="1 8">
        <name>heme</name>
        <dbReference type="ChEBI" id="CHEBI:30413"/>
    </cofactor>
</comment>
<feature type="compositionally biased region" description="Low complexity" evidence="9">
    <location>
        <begin position="419"/>
        <end position="438"/>
    </location>
</feature>
<accession>A0A836K250</accession>
<dbReference type="InterPro" id="IPR050182">
    <property type="entry name" value="Cytochrome_P450_fam2"/>
</dbReference>
<evidence type="ECO:0000256" key="9">
    <source>
        <dbReference type="SAM" id="MobiDB-lite"/>
    </source>
</evidence>
<keyword evidence="10" id="KW-0472">Membrane</keyword>
<keyword evidence="7" id="KW-0503">Monooxygenase</keyword>
<dbReference type="PROSITE" id="PS00086">
    <property type="entry name" value="CYTOCHROME_P450"/>
    <property type="match status" value="1"/>
</dbReference>
<evidence type="ECO:0000256" key="10">
    <source>
        <dbReference type="SAM" id="Phobius"/>
    </source>
</evidence>
<dbReference type="GO" id="GO:0006082">
    <property type="term" value="P:organic acid metabolic process"/>
    <property type="evidence" value="ECO:0007669"/>
    <property type="project" value="TreeGrafter"/>
</dbReference>
<keyword evidence="10" id="KW-0812">Transmembrane</keyword>
<keyword evidence="6 8" id="KW-0408">Iron</keyword>
<keyword evidence="12" id="KW-1185">Reference proteome</keyword>
<organism evidence="11 12">
    <name type="scientific">Acromyrmex charruanus</name>
    <dbReference type="NCBI Taxonomy" id="2715315"/>
    <lineage>
        <taxon>Eukaryota</taxon>
        <taxon>Metazoa</taxon>
        <taxon>Ecdysozoa</taxon>
        <taxon>Arthropoda</taxon>
        <taxon>Hexapoda</taxon>
        <taxon>Insecta</taxon>
        <taxon>Pterygota</taxon>
        <taxon>Neoptera</taxon>
        <taxon>Endopterygota</taxon>
        <taxon>Hymenoptera</taxon>
        <taxon>Apocrita</taxon>
        <taxon>Aculeata</taxon>
        <taxon>Formicoidea</taxon>
        <taxon>Formicidae</taxon>
        <taxon>Myrmicinae</taxon>
        <taxon>Acromyrmex</taxon>
    </lineage>
</organism>
<keyword evidence="3 8" id="KW-0349">Heme</keyword>
<feature type="non-terminal residue" evidence="11">
    <location>
        <position position="1"/>
    </location>
</feature>
<evidence type="ECO:0000256" key="4">
    <source>
        <dbReference type="ARBA" id="ARBA00022723"/>
    </source>
</evidence>
<comment type="similarity">
    <text evidence="2">Belongs to the cytochrome P450 family.</text>
</comment>
<feature type="transmembrane region" description="Helical" evidence="10">
    <location>
        <begin position="516"/>
        <end position="533"/>
    </location>
</feature>
<dbReference type="GO" id="GO:0005737">
    <property type="term" value="C:cytoplasm"/>
    <property type="evidence" value="ECO:0007669"/>
    <property type="project" value="TreeGrafter"/>
</dbReference>
<reference evidence="11" key="1">
    <citation type="submission" date="2020-03" db="EMBL/GenBank/DDBJ databases">
        <title>Relaxed selection underlies rapid genomic changes in the transitions from sociality to social parasitism in ants.</title>
        <authorList>
            <person name="Bi X."/>
        </authorList>
    </citation>
    <scope>NUCLEOTIDE SEQUENCE</scope>
    <source>
        <strain evidence="11">BGI-DK2014a</strain>
        <tissue evidence="11">Whole body</tissue>
    </source>
</reference>
<dbReference type="PRINTS" id="PR00463">
    <property type="entry name" value="EP450I"/>
</dbReference>
<evidence type="ECO:0000256" key="7">
    <source>
        <dbReference type="ARBA" id="ARBA00023033"/>
    </source>
</evidence>
<evidence type="ECO:0000256" key="2">
    <source>
        <dbReference type="ARBA" id="ARBA00010617"/>
    </source>
</evidence>
<proteinExistence type="inferred from homology"/>
<gene>
    <name evidence="11" type="primary">Cyp15a1</name>
    <name evidence="11" type="ORF">G6Z76_0011151</name>
</gene>
<dbReference type="GO" id="GO:0020037">
    <property type="term" value="F:heme binding"/>
    <property type="evidence" value="ECO:0007669"/>
    <property type="project" value="InterPro"/>
</dbReference>
<sequence>MNVKFITFLVLNDCRRYGTNAQKRWGGDSGNYGSSGYGGGDIGGHFGGGGDVGGHFGGGDGGGHFGGGDGGGHFGGGDGGDHHGGHDDHHDKGYWKKKLIWKPGWKKIWKPAKKQIWKPAWKKIWKPIWVPTQKAVWKEIQVPAWKKIWKPVWKEIQVPVWKEIQVPAWKKIWKPIWQPIKVPAWKEIQVPEWKKIWKPVWKEIQVPVWKEIQVPAWKKLWIPEWVKIGIPGEHFHGTDHHGWQYTSHDLWKKKLIWKPVWKKYWKSAKKQIWVSDKKLEWKEAWKQIWKPAKKQIWVEDKKLVWKEAWKQIWKPAKKLIWVPDKKLEWKEAWKQIWKSEKKLEWIPDKKLAWKEAWKQIWVPAWKEIWVPAWKKIWKPVWISEWFPDEDHHHHHGWDRKDTQAQNTQIVPYSSEKGVQQNKQTQQQQAQPRQHQLQQSKVDNNKVKWDSSHSFQAGSPTITQDLVPPSANQNGGQANFADASWNMLYLTIIFLSIFICLYCICDCIKPRNYPPGPLWIPLFGCFLKFAWLRSKLGYIYLAMQDLERTYGPIIGLKLGVQKVVVISTYNLVKKALLQDEFNSRPDGFFFRVRSFGKRKGVLFTEGTMWARTRRFTMRHLRTFGIGQSVMKEQLVLEAQNLIDHLQQMSESGAVTMHTAFDVAVINSLWFMIAGHKFKYEDQKLQEALKLVHDAFKLMDTMGGMVSQMPFLRFVIPKLSGYEELMEILENLWRFLDEEIKIHERELSNDPPRNLIDAFLLEISKYNENEDTIFDRENLLILCLDLFLAGSKTTSDTLANIFLFLSLNPEWLRVLQAELDSVVGRSRAPTEDDLPSLPITEAFLAEAQRYVILAPLGVPHTTAKDVFLNDYRIPKGTIILFDYHSAHNDKAYWDQPNEFRPQRFLDEQGQFRRNNYSLPFGLGKRRCLGEQLARSTLFLFFTYVVHYFDIEISAEHSKPNLNGYDGFTMSPKPYHLKLTKRSSRDDDRHVTRASTHDDTFGLLRRGSISLNS</sequence>
<feature type="compositionally biased region" description="Gly residues" evidence="9">
    <location>
        <begin position="59"/>
        <end position="78"/>
    </location>
</feature>
<dbReference type="PANTHER" id="PTHR24300">
    <property type="entry name" value="CYTOCHROME P450 508A4-RELATED"/>
    <property type="match status" value="1"/>
</dbReference>
<evidence type="ECO:0000256" key="1">
    <source>
        <dbReference type="ARBA" id="ARBA00001971"/>
    </source>
</evidence>
<evidence type="ECO:0000256" key="8">
    <source>
        <dbReference type="PIRSR" id="PIRSR602401-1"/>
    </source>
</evidence>
<dbReference type="InterPro" id="IPR036396">
    <property type="entry name" value="Cyt_P450_sf"/>
</dbReference>
<dbReference type="Gene3D" id="1.10.630.10">
    <property type="entry name" value="Cytochrome P450"/>
    <property type="match status" value="1"/>
</dbReference>
<feature type="non-terminal residue" evidence="11">
    <location>
        <position position="1010"/>
    </location>
</feature>
<evidence type="ECO:0000256" key="6">
    <source>
        <dbReference type="ARBA" id="ARBA00023004"/>
    </source>
</evidence>
<dbReference type="EMBL" id="JAANIC010004197">
    <property type="protein sequence ID" value="KAG5335459.1"/>
    <property type="molecule type" value="Genomic_DNA"/>
</dbReference>
<name>A0A836K250_9HYME</name>
<dbReference type="Pfam" id="PF16086">
    <property type="entry name" value="DUF4816"/>
    <property type="match status" value="4"/>
</dbReference>
<dbReference type="Proteomes" id="UP000669903">
    <property type="component" value="Unassembled WGS sequence"/>
</dbReference>